<dbReference type="NCBIfam" id="TIGR01509">
    <property type="entry name" value="HAD-SF-IA-v3"/>
    <property type="match status" value="1"/>
</dbReference>
<feature type="compositionally biased region" description="Basic and acidic residues" evidence="6">
    <location>
        <begin position="189"/>
        <end position="201"/>
    </location>
</feature>
<dbReference type="EMBL" id="LWGZ01000026">
    <property type="protein sequence ID" value="OAX67808.1"/>
    <property type="molecule type" value="Genomic_DNA"/>
</dbReference>
<dbReference type="PANTHER" id="PTHR46193:SF18">
    <property type="entry name" value="HEXITOL PHOSPHATASE B"/>
    <property type="match status" value="1"/>
</dbReference>
<dbReference type="Gene3D" id="3.40.50.1000">
    <property type="entry name" value="HAD superfamily/HAD-like"/>
    <property type="match status" value="1"/>
</dbReference>
<comment type="caution">
    <text evidence="8">The sequence shown here is derived from an EMBL/GenBank/DDBJ whole genome shotgun (WGS) entry which is preliminary data.</text>
</comment>
<dbReference type="Proteomes" id="UP000092021">
    <property type="component" value="Unassembled WGS sequence"/>
</dbReference>
<reference evidence="8 9" key="1">
    <citation type="submission" date="2016-04" db="EMBL/GenBank/DDBJ databases">
        <title>Identification of putative biosynthetic pathways for the production of bioactive secondary metabolites by the marine actinomycete Kocuria kristinae RUTW2-3.</title>
        <authorList>
            <person name="Waterworth S.C."/>
            <person name="Walmsley T.A."/>
            <person name="Matongo T."/>
            <person name="Davies-Coleman M.T."/>
            <person name="Dorrington R.A."/>
        </authorList>
    </citation>
    <scope>NUCLEOTIDE SEQUENCE [LARGE SCALE GENOMIC DNA]</scope>
    <source>
        <strain evidence="8 9">RUTW4-5</strain>
    </source>
</reference>
<evidence type="ECO:0000256" key="4">
    <source>
        <dbReference type="ARBA" id="ARBA00022842"/>
    </source>
</evidence>
<dbReference type="GO" id="GO:0003824">
    <property type="term" value="F:catalytic activity"/>
    <property type="evidence" value="ECO:0007669"/>
    <property type="project" value="InterPro"/>
</dbReference>
<evidence type="ECO:0000256" key="2">
    <source>
        <dbReference type="ARBA" id="ARBA00006171"/>
    </source>
</evidence>
<keyword evidence="5" id="KW-0119">Carbohydrate metabolism</keyword>
<dbReference type="GO" id="GO:0046872">
    <property type="term" value="F:metal ion binding"/>
    <property type="evidence" value="ECO:0007669"/>
    <property type="project" value="UniProtKB-KW"/>
</dbReference>
<dbReference type="GO" id="GO:0030246">
    <property type="term" value="F:carbohydrate binding"/>
    <property type="evidence" value="ECO:0007669"/>
    <property type="project" value="InterPro"/>
</dbReference>
<dbReference type="SUPFAM" id="SSF56784">
    <property type="entry name" value="HAD-like"/>
    <property type="match status" value="1"/>
</dbReference>
<dbReference type="InterPro" id="IPR036412">
    <property type="entry name" value="HAD-like_sf"/>
</dbReference>
<feature type="domain" description="Glycoside hydrolase family 65 N-terminal" evidence="7">
    <location>
        <begin position="162"/>
        <end position="194"/>
    </location>
</feature>
<evidence type="ECO:0000313" key="8">
    <source>
        <dbReference type="EMBL" id="OAX67808.1"/>
    </source>
</evidence>
<evidence type="ECO:0000259" key="7">
    <source>
        <dbReference type="Pfam" id="PF03636"/>
    </source>
</evidence>
<dbReference type="Pfam" id="PF00702">
    <property type="entry name" value="Hydrolase"/>
    <property type="match status" value="1"/>
</dbReference>
<dbReference type="InterPro" id="IPR023214">
    <property type="entry name" value="HAD_sf"/>
</dbReference>
<dbReference type="GO" id="GO:0005975">
    <property type="term" value="P:carbohydrate metabolic process"/>
    <property type="evidence" value="ECO:0007669"/>
    <property type="project" value="InterPro"/>
</dbReference>
<dbReference type="PANTHER" id="PTHR46193">
    <property type="entry name" value="6-PHOSPHOGLUCONATE PHOSPHATASE"/>
    <property type="match status" value="1"/>
</dbReference>
<keyword evidence="4" id="KW-0460">Magnesium</keyword>
<evidence type="ECO:0000256" key="5">
    <source>
        <dbReference type="ARBA" id="ARBA00023277"/>
    </source>
</evidence>
<name>A0A657IW30_9MICC</name>
<dbReference type="Gene3D" id="1.10.150.240">
    <property type="entry name" value="Putative phosphatase, domain 2"/>
    <property type="match status" value="1"/>
</dbReference>
<dbReference type="InterPro" id="IPR011013">
    <property type="entry name" value="Gal_mutarotase_sf_dom"/>
</dbReference>
<protein>
    <recommendedName>
        <fullName evidence="7">Glycoside hydrolase family 65 N-terminal domain-containing protein</fullName>
    </recommendedName>
</protein>
<dbReference type="Pfam" id="PF03636">
    <property type="entry name" value="Glyco_hydro_65N"/>
    <property type="match status" value="1"/>
</dbReference>
<sequence length="254" mass="27148">MQGQAALKNDYFQAQLDEHGVEIFRGTVDFARRVKEGGTGIALVTASRNSRTVLAAAGLEDLFPIIIDGGYALEHGIPGKPAPDMFLAAARALEVDPADAVVIEDAVSGVQAGKAGGFGLVVGINRHGDRADLEEAGADVVHNDVAELDLGLDRTDSWKLIYRGFDPKHEAHREALLTLANGYMGVRGARPEHGGRRDPLPRHLRRRDLQPGGLAHQRPGPGARVHGQPAQLRGARRPPSRRGLVVRGRAAHPG</sequence>
<proteinExistence type="inferred from homology"/>
<evidence type="ECO:0000313" key="9">
    <source>
        <dbReference type="Proteomes" id="UP000092021"/>
    </source>
</evidence>
<dbReference type="AlphaFoldDB" id="A0A657IW30"/>
<evidence type="ECO:0000256" key="6">
    <source>
        <dbReference type="SAM" id="MobiDB-lite"/>
    </source>
</evidence>
<organism evidence="8 9">
    <name type="scientific">Rothia kristinae</name>
    <dbReference type="NCBI Taxonomy" id="37923"/>
    <lineage>
        <taxon>Bacteria</taxon>
        <taxon>Bacillati</taxon>
        <taxon>Actinomycetota</taxon>
        <taxon>Actinomycetes</taxon>
        <taxon>Micrococcales</taxon>
        <taxon>Micrococcaceae</taxon>
        <taxon>Rothia</taxon>
    </lineage>
</organism>
<keyword evidence="3" id="KW-0479">Metal-binding</keyword>
<dbReference type="InterPro" id="IPR006439">
    <property type="entry name" value="HAD-SF_hydro_IA"/>
</dbReference>
<dbReference type="InterPro" id="IPR023198">
    <property type="entry name" value="PGP-like_dom2"/>
</dbReference>
<dbReference type="InterPro" id="IPR037018">
    <property type="entry name" value="GH65_N"/>
</dbReference>
<evidence type="ECO:0000256" key="1">
    <source>
        <dbReference type="ARBA" id="ARBA00001946"/>
    </source>
</evidence>
<dbReference type="SUPFAM" id="SSF74650">
    <property type="entry name" value="Galactose mutarotase-like"/>
    <property type="match status" value="1"/>
</dbReference>
<dbReference type="InterPro" id="IPR051600">
    <property type="entry name" value="Beta-PGM-like"/>
</dbReference>
<evidence type="ECO:0000256" key="3">
    <source>
        <dbReference type="ARBA" id="ARBA00022723"/>
    </source>
</evidence>
<comment type="similarity">
    <text evidence="2">Belongs to the HAD-like hydrolase superfamily. CbbY/CbbZ/Gph/YieH family.</text>
</comment>
<dbReference type="Gene3D" id="2.70.98.40">
    <property type="entry name" value="Glycoside hydrolase, family 65, N-terminal domain"/>
    <property type="match status" value="1"/>
</dbReference>
<feature type="region of interest" description="Disordered" evidence="6">
    <location>
        <begin position="186"/>
        <end position="254"/>
    </location>
</feature>
<dbReference type="InterPro" id="IPR005196">
    <property type="entry name" value="Glyco_hydro_65_N"/>
</dbReference>
<comment type="cofactor">
    <cofactor evidence="1">
        <name>Mg(2+)</name>
        <dbReference type="ChEBI" id="CHEBI:18420"/>
    </cofactor>
</comment>
<gene>
    <name evidence="8" type="ORF">A5N15_00375</name>
</gene>
<accession>A0A657IW30</accession>